<gene>
    <name evidence="4" type="ORF">VVAX_06500</name>
</gene>
<dbReference type="InterPro" id="IPR016874">
    <property type="entry name" value="TcmP-like"/>
</dbReference>
<feature type="transmembrane region" description="Helical" evidence="3">
    <location>
        <begin position="251"/>
        <end position="270"/>
    </location>
</feature>
<name>A0A679JSF7_VARPD</name>
<organism evidence="4">
    <name type="scientific">Variovorax paradoxus</name>
    <dbReference type="NCBI Taxonomy" id="34073"/>
    <lineage>
        <taxon>Bacteria</taxon>
        <taxon>Pseudomonadati</taxon>
        <taxon>Pseudomonadota</taxon>
        <taxon>Betaproteobacteria</taxon>
        <taxon>Burkholderiales</taxon>
        <taxon>Comamonadaceae</taxon>
        <taxon>Variovorax</taxon>
    </lineage>
</organism>
<dbReference type="Pfam" id="PF04072">
    <property type="entry name" value="LCM"/>
    <property type="match status" value="1"/>
</dbReference>
<accession>A0A679JSF7</accession>
<evidence type="ECO:0000256" key="3">
    <source>
        <dbReference type="SAM" id="Phobius"/>
    </source>
</evidence>
<dbReference type="RefSeq" id="WP_339094624.1">
    <property type="nucleotide sequence ID" value="NZ_LR743508.1"/>
</dbReference>
<keyword evidence="3" id="KW-0472">Membrane</keyword>
<dbReference type="GO" id="GO:0008168">
    <property type="term" value="F:methyltransferase activity"/>
    <property type="evidence" value="ECO:0007669"/>
    <property type="project" value="UniProtKB-KW"/>
</dbReference>
<dbReference type="InterPro" id="IPR007213">
    <property type="entry name" value="Ppm1/Ppm2/Tcmp"/>
</dbReference>
<evidence type="ECO:0000256" key="1">
    <source>
        <dbReference type="ARBA" id="ARBA00022603"/>
    </source>
</evidence>
<dbReference type="GO" id="GO:0032259">
    <property type="term" value="P:methylation"/>
    <property type="evidence" value="ECO:0007669"/>
    <property type="project" value="UniProtKB-KW"/>
</dbReference>
<evidence type="ECO:0008006" key="5">
    <source>
        <dbReference type="Google" id="ProtNLM"/>
    </source>
</evidence>
<dbReference type="PIRSF" id="PIRSF028177">
    <property type="entry name" value="Polyketide_synth_Omtfrase_TcmP"/>
    <property type="match status" value="1"/>
</dbReference>
<dbReference type="EMBL" id="LR743508">
    <property type="protein sequence ID" value="CAA2110243.1"/>
    <property type="molecule type" value="Genomic_DNA"/>
</dbReference>
<dbReference type="PANTHER" id="PTHR43619:SF2">
    <property type="entry name" value="S-ADENOSYL-L-METHIONINE-DEPENDENT METHYLTRANSFERASES SUPERFAMILY PROTEIN"/>
    <property type="match status" value="1"/>
</dbReference>
<dbReference type="Gene3D" id="3.40.50.150">
    <property type="entry name" value="Vaccinia Virus protein VP39"/>
    <property type="match status" value="1"/>
</dbReference>
<dbReference type="PANTHER" id="PTHR43619">
    <property type="entry name" value="S-ADENOSYL-L-METHIONINE-DEPENDENT METHYLTRANSFERASE YKTD-RELATED"/>
    <property type="match status" value="1"/>
</dbReference>
<protein>
    <recommendedName>
        <fullName evidence="5">Class I SAM-dependent methyltransferase</fullName>
    </recommendedName>
</protein>
<dbReference type="InterPro" id="IPR029063">
    <property type="entry name" value="SAM-dependent_MTases_sf"/>
</dbReference>
<keyword evidence="3" id="KW-0812">Transmembrane</keyword>
<dbReference type="SUPFAM" id="SSF53335">
    <property type="entry name" value="S-adenosyl-L-methionine-dependent methyltransferases"/>
    <property type="match status" value="1"/>
</dbReference>
<evidence type="ECO:0000313" key="4">
    <source>
        <dbReference type="EMBL" id="CAA2110243.1"/>
    </source>
</evidence>
<sequence>MTRHKHTQRLSAVPSTLRIPLAARASGDAMFPQVAVRDAYAAGILERIRDDGHALPEDRATIYGILSRTRRFRSLAQEFLKQHPGARVVNMGCGLSHYFQWLDDGKSRMTDADLPEVLDLRRELIPEAHERHDVRTLDLTAADWWEQLGLPRKRNAQPVFLFTEGVFMYLEPAQVQAVLATFGERAPAGSVLAFDAMCWLAVGRARQHPSVRATGAEFRWGIRRAAELAQAHPRLQLVATYRVLEGIGMPYTLFAPMVMLLLGVPLYAVYALKATDAPGPTGGLDT</sequence>
<reference evidence="4" key="1">
    <citation type="submission" date="2019-12" db="EMBL/GenBank/DDBJ databases">
        <authorList>
            <person name="Cremers G."/>
        </authorList>
    </citation>
    <scope>NUCLEOTIDE SEQUENCE</scope>
    <source>
        <strain evidence="4">Vvax</strain>
    </source>
</reference>
<keyword evidence="2" id="KW-0808">Transferase</keyword>
<evidence type="ECO:0000256" key="2">
    <source>
        <dbReference type="ARBA" id="ARBA00022679"/>
    </source>
</evidence>
<dbReference type="AlphaFoldDB" id="A0A679JSF7"/>
<keyword evidence="1" id="KW-0489">Methyltransferase</keyword>
<proteinExistence type="predicted"/>
<keyword evidence="3" id="KW-1133">Transmembrane helix</keyword>